<evidence type="ECO:0000313" key="3">
    <source>
        <dbReference type="Proteomes" id="UP000760407"/>
    </source>
</evidence>
<feature type="domain" description="Glycosyltransferase 2-like" evidence="1">
    <location>
        <begin position="21"/>
        <end position="152"/>
    </location>
</feature>
<name>A0ABS1G9F1_9GAMM</name>
<evidence type="ECO:0000259" key="1">
    <source>
        <dbReference type="Pfam" id="PF00535"/>
    </source>
</evidence>
<dbReference type="Proteomes" id="UP000760407">
    <property type="component" value="Unassembled WGS sequence"/>
</dbReference>
<evidence type="ECO:0000313" key="2">
    <source>
        <dbReference type="EMBL" id="MBK2301431.1"/>
    </source>
</evidence>
<dbReference type="InterPro" id="IPR029044">
    <property type="entry name" value="Nucleotide-diphossugar_trans"/>
</dbReference>
<dbReference type="Pfam" id="PF00535">
    <property type="entry name" value="Glycos_transf_2"/>
    <property type="match status" value="1"/>
</dbReference>
<dbReference type="PANTHER" id="PTHR22916">
    <property type="entry name" value="GLYCOSYLTRANSFERASE"/>
    <property type="match status" value="1"/>
</dbReference>
<accession>A0ABS1G9F1</accession>
<dbReference type="SUPFAM" id="SSF53448">
    <property type="entry name" value="Nucleotide-diphospho-sugar transferases"/>
    <property type="match status" value="1"/>
</dbReference>
<keyword evidence="3" id="KW-1185">Reference proteome</keyword>
<gene>
    <name evidence="2" type="ORF">IBE52_00720</name>
</gene>
<proteinExistence type="predicted"/>
<dbReference type="EMBL" id="JACTSG010000001">
    <property type="protein sequence ID" value="MBK2301431.1"/>
    <property type="molecule type" value="Genomic_DNA"/>
</dbReference>
<dbReference type="PANTHER" id="PTHR22916:SF3">
    <property type="entry name" value="UDP-GLCNAC:BETAGAL BETA-1,3-N-ACETYLGLUCOSAMINYLTRANSFERASE-LIKE PROTEIN 1"/>
    <property type="match status" value="1"/>
</dbReference>
<dbReference type="Gene3D" id="3.90.550.10">
    <property type="entry name" value="Spore Coat Polysaccharide Biosynthesis Protein SpsA, Chain A"/>
    <property type="match status" value="1"/>
</dbReference>
<protein>
    <submittedName>
        <fullName evidence="2">Glycosyltransferase</fullName>
    </submittedName>
</protein>
<sequence>MFYKTESEVTKRWKDDKVLLSIICVAYNHERYIEQALDSFLIQETNFAFEIVINDDCSTDNTARIIKAYQDKYPKIIKPIYQKENCFQKNINFMKEIFIPVIQGVYIALCEGDDYWTDSYKLQKQVDFLEANPEFMGCSHNTRYLVDGRETDNLLVTNPKDIFTFEDFINSEYLHTSSMVYRYEGEVKTKVNKYLDLLPINAAPDSYFLLSFSFFGPIKFYNDIMSVYRCGKQGVWISLPKYQRRIKTIQSVISYSHIFGEEYKDKFLIRCIFEILNTEDENKEESFVSDIFLTLDKTYHVSMIKSLFSLKKHDDKTILMLEQELERKVVKINECNNYINQLEKSKKQLEQTLYSNKWYLFGQMSFKRKVFIIIKTFVYKIFMIKNK</sequence>
<comment type="caution">
    <text evidence="2">The sequence shown here is derived from an EMBL/GenBank/DDBJ whole genome shotgun (WGS) entry which is preliminary data.</text>
</comment>
<dbReference type="InterPro" id="IPR001173">
    <property type="entry name" value="Glyco_trans_2-like"/>
</dbReference>
<reference evidence="2 3" key="1">
    <citation type="submission" date="2020-08" db="EMBL/GenBank/DDBJ databases">
        <title>Comparative genomics of Francisella species.</title>
        <authorList>
            <person name="Sahl J."/>
            <person name="Sjodin A."/>
            <person name="Wagner D."/>
            <person name="Forsman M."/>
        </authorList>
    </citation>
    <scope>NUCLEOTIDE SEQUENCE [LARGE SCALE GENOMIC DNA]</scope>
    <source>
        <strain evidence="2 3">F1093</strain>
    </source>
</reference>
<organism evidence="2 3">
    <name type="scientific">Francisella philomiragia</name>
    <dbReference type="NCBI Taxonomy" id="28110"/>
    <lineage>
        <taxon>Bacteria</taxon>
        <taxon>Pseudomonadati</taxon>
        <taxon>Pseudomonadota</taxon>
        <taxon>Gammaproteobacteria</taxon>
        <taxon>Thiotrichales</taxon>
        <taxon>Francisellaceae</taxon>
        <taxon>Francisella</taxon>
    </lineage>
</organism>
<dbReference type="RefSeq" id="WP_200165442.1">
    <property type="nucleotide sequence ID" value="NZ_JACTSG010000001.1"/>
</dbReference>